<evidence type="ECO:0000313" key="5">
    <source>
        <dbReference type="EMBL" id="AKV77982.1"/>
    </source>
</evidence>
<accession>A0A088E247</accession>
<dbReference type="EMBL" id="CP012176">
    <property type="protein sequence ID" value="AKV82473.1"/>
    <property type="molecule type" value="Genomic_DNA"/>
</dbReference>
<dbReference type="InterPro" id="IPR040929">
    <property type="entry name" value="ArnB_C"/>
</dbReference>
<evidence type="ECO:0000313" key="9">
    <source>
        <dbReference type="Proteomes" id="UP000056255"/>
    </source>
</evidence>
<dbReference type="Proteomes" id="UP000029084">
    <property type="component" value="Chromosome"/>
</dbReference>
<dbReference type="SUPFAM" id="SSF53300">
    <property type="entry name" value="vWA-like"/>
    <property type="match status" value="1"/>
</dbReference>
<reference evidence="10 11" key="2">
    <citation type="journal article" date="2015" name="Genome Announc.">
        <title>Complete Genome Sequences of Evolved Arsenate-Resistant Metallosphaera sedula Strains.</title>
        <authorList>
            <person name="Ai C."/>
            <person name="McCarthy S."/>
            <person name="Schackwitz W."/>
            <person name="Martin J."/>
            <person name="Lipzen A."/>
            <person name="Blum P."/>
        </authorList>
    </citation>
    <scope>NUCLEOTIDE SEQUENCE [LARGE SCALE GENOMIC DNA]</scope>
    <source>
        <strain evidence="5 11">ARS120-1</strain>
        <strain evidence="6 10">ARS120-2</strain>
        <strain evidence="3 13">ARS50-1</strain>
        <strain evidence="4 12">ARS50-2</strain>
    </source>
</reference>
<dbReference type="InterPro" id="IPR002035">
    <property type="entry name" value="VWF_A"/>
</dbReference>
<evidence type="ECO:0000313" key="8">
    <source>
        <dbReference type="Proteomes" id="UP000029084"/>
    </source>
</evidence>
<dbReference type="InterPro" id="IPR051266">
    <property type="entry name" value="CLCR"/>
</dbReference>
<evidence type="ECO:0000313" key="6">
    <source>
        <dbReference type="EMBL" id="AKV80227.1"/>
    </source>
</evidence>
<evidence type="ECO:0000313" key="13">
    <source>
        <dbReference type="Proteomes" id="UP000068832"/>
    </source>
</evidence>
<feature type="domain" description="VWFA" evidence="1">
    <location>
        <begin position="38"/>
        <end position="229"/>
    </location>
</feature>
<evidence type="ECO:0000313" key="3">
    <source>
        <dbReference type="EMBL" id="AKV73493.1"/>
    </source>
</evidence>
<evidence type="ECO:0000313" key="7">
    <source>
        <dbReference type="EMBL" id="AKV82473.1"/>
    </source>
</evidence>
<evidence type="ECO:0000259" key="1">
    <source>
        <dbReference type="PROSITE" id="PS50234"/>
    </source>
</evidence>
<dbReference type="AlphaFoldDB" id="A0A088E247"/>
<protein>
    <submittedName>
        <fullName evidence="2">von Willebrand factor, type A</fullName>
    </submittedName>
</protein>
<dbReference type="EMBL" id="CP012175">
    <property type="protein sequence ID" value="AKV80227.1"/>
    <property type="molecule type" value="Genomic_DNA"/>
</dbReference>
<dbReference type="EMBL" id="CP012172">
    <property type="protein sequence ID" value="AKV73493.1"/>
    <property type="molecule type" value="Genomic_DNA"/>
</dbReference>
<evidence type="ECO:0000313" key="11">
    <source>
        <dbReference type="Proteomes" id="UP000062398"/>
    </source>
</evidence>
<dbReference type="EMBL" id="CP008822">
    <property type="protein sequence ID" value="AIM26499.1"/>
    <property type="molecule type" value="Genomic_DNA"/>
</dbReference>
<dbReference type="PANTHER" id="PTHR10579:SF43">
    <property type="entry name" value="ZINC FINGER (C3HC4-TYPE RING FINGER) FAMILY PROTEIN"/>
    <property type="match status" value="1"/>
</dbReference>
<dbReference type="Proteomes" id="UP000062475">
    <property type="component" value="Chromosome"/>
</dbReference>
<reference evidence="2 8" key="1">
    <citation type="journal article" date="2014" name="J. Bacteriol.">
        <title>Role of an Archaeal PitA Transporter in the Copper and Arsenic Resistance of Metallosphaera sedula, an Extreme Thermoacidophile.</title>
        <authorList>
            <person name="McCarthy S."/>
            <person name="Ai C."/>
            <person name="Wheaton G."/>
            <person name="Tevatia R."/>
            <person name="Eckrich V."/>
            <person name="Kelly R."/>
            <person name="Blum P."/>
        </authorList>
    </citation>
    <scope>NUCLEOTIDE SEQUENCE [LARGE SCALE GENOMIC DNA]</scope>
    <source>
        <strain evidence="2 8">CuR1</strain>
    </source>
</reference>
<dbReference type="Proteomes" id="UP000061362">
    <property type="component" value="Chromosome"/>
</dbReference>
<gene>
    <name evidence="2" type="ORF">HA72_0335</name>
    <name evidence="3" type="ORF">MsedA_0348</name>
    <name evidence="4" type="ORF">MsedB_0348</name>
    <name evidence="5" type="ORF">MsedC_0347</name>
    <name evidence="6" type="ORF">MsedD_0348</name>
    <name evidence="7" type="ORF">MsedE_0348</name>
</gene>
<evidence type="ECO:0000313" key="10">
    <source>
        <dbReference type="Proteomes" id="UP000061362"/>
    </source>
</evidence>
<dbReference type="EMBL" id="CP012174">
    <property type="protein sequence ID" value="AKV77982.1"/>
    <property type="molecule type" value="Genomic_DNA"/>
</dbReference>
<dbReference type="Proteomes" id="UP000068832">
    <property type="component" value="Chromosome"/>
</dbReference>
<dbReference type="PANTHER" id="PTHR10579">
    <property type="entry name" value="CALCIUM-ACTIVATED CHLORIDE CHANNEL REGULATOR"/>
    <property type="match status" value="1"/>
</dbReference>
<dbReference type="CDD" id="cd00198">
    <property type="entry name" value="vWFA"/>
    <property type="match status" value="1"/>
</dbReference>
<evidence type="ECO:0000313" key="4">
    <source>
        <dbReference type="EMBL" id="AKV75735.1"/>
    </source>
</evidence>
<reference evidence="7 9" key="3">
    <citation type="submission" date="2015-07" db="EMBL/GenBank/DDBJ databases">
        <title>Physiological, transcriptional responses and genome re-sequencing of acid resistant extremely thermoacidophilic Metallosphaera sedula SARC-M1.</title>
        <authorList>
            <person name="Ai C."/>
            <person name="McCarthy S."/>
            <person name="Eckrich V."/>
            <person name="Rudrappa D."/>
            <person name="Qiu G."/>
            <person name="Blum P."/>
        </authorList>
    </citation>
    <scope>NUCLEOTIDE SEQUENCE [LARGE SCALE GENOMIC DNA]</scope>
    <source>
        <strain evidence="7 9">SARC-M1</strain>
    </source>
</reference>
<evidence type="ECO:0000313" key="2">
    <source>
        <dbReference type="EMBL" id="AIM26499.1"/>
    </source>
</evidence>
<dbReference type="Gene3D" id="3.40.50.410">
    <property type="entry name" value="von Willebrand factor, type A domain"/>
    <property type="match status" value="1"/>
</dbReference>
<organism evidence="2 8">
    <name type="scientific">Metallosphaera sedula</name>
    <dbReference type="NCBI Taxonomy" id="43687"/>
    <lineage>
        <taxon>Archaea</taxon>
        <taxon>Thermoproteota</taxon>
        <taxon>Thermoprotei</taxon>
        <taxon>Sulfolobales</taxon>
        <taxon>Sulfolobaceae</taxon>
        <taxon>Metallosphaera</taxon>
    </lineage>
</organism>
<dbReference type="Proteomes" id="UP000056255">
    <property type="component" value="Chromosome"/>
</dbReference>
<sequence length="394" mass="44401">MVLSLRLEGSHLFSWNGELKFAFRATIVPERVKPVPLDLFIVLDVSGSMGIIDNPPEVDDSLIAGTAEVDGHVVRYLKDDIGVNNRLEVALEAIRNLLENADTSTRVTIITFSDHVNVLCRRVTPSTALEHLEEIVPDGNTALYSAVKKAISLIDEHPARVLLITDGYPTDVEDETEYSKLEVPRFSQFIPIGVGEYNAKILRSLADLSNGRFYHVNDVSEISRIMEEERAKPSGGVKVRVDVLSKFPVNYVNYTPPIYIGTVEGVTRIYGFIQVPPKYSGELVRVKLTYTDTLDDREYSLEKFISVIPATDSAQFVSGLNKYLLWEAEYYEKMKEISKLLESGMQVEATRKMQELKDIAERTRKADLIEATKKLMNSSDEKEISSEITRKMRS</sequence>
<name>A0A088E247_9CREN</name>
<proteinExistence type="predicted"/>
<dbReference type="EMBL" id="CP012173">
    <property type="protein sequence ID" value="AKV75735.1"/>
    <property type="molecule type" value="Genomic_DNA"/>
</dbReference>
<dbReference type="InterPro" id="IPR036465">
    <property type="entry name" value="vWFA_dom_sf"/>
</dbReference>
<dbReference type="Pfam" id="PF18677">
    <property type="entry name" value="ArnB_C"/>
    <property type="match status" value="1"/>
</dbReference>
<dbReference type="PATRIC" id="fig|43687.5.peg.345"/>
<dbReference type="RefSeq" id="WP_011921480.1">
    <property type="nucleotide sequence ID" value="NZ_AP019770.1"/>
</dbReference>
<evidence type="ECO:0000313" key="12">
    <source>
        <dbReference type="Proteomes" id="UP000062475"/>
    </source>
</evidence>
<dbReference type="Proteomes" id="UP000062398">
    <property type="component" value="Chromosome"/>
</dbReference>
<dbReference type="SMART" id="SM00327">
    <property type="entry name" value="VWA"/>
    <property type="match status" value="1"/>
</dbReference>
<dbReference type="Pfam" id="PF13519">
    <property type="entry name" value="VWA_2"/>
    <property type="match status" value="1"/>
</dbReference>
<dbReference type="PROSITE" id="PS50234">
    <property type="entry name" value="VWFA"/>
    <property type="match status" value="1"/>
</dbReference>
<dbReference type="GeneID" id="5105493"/>